<evidence type="ECO:0000313" key="2">
    <source>
        <dbReference type="EMBL" id="OCS92651.1"/>
    </source>
</evidence>
<dbReference type="OrthoDB" id="9773293at2"/>
<reference evidence="2 3" key="1">
    <citation type="submission" date="2016-07" db="EMBL/GenBank/DDBJ databases">
        <title>Caryophanon latum genome sequencing.</title>
        <authorList>
            <person name="Verma A."/>
            <person name="Pal Y."/>
            <person name="Krishnamurthi S."/>
        </authorList>
    </citation>
    <scope>NUCLEOTIDE SEQUENCE [LARGE SCALE GENOMIC DNA]</scope>
    <source>
        <strain evidence="2 3">DSM 14151</strain>
    </source>
</reference>
<proteinExistence type="predicted"/>
<dbReference type="RefSeq" id="WP_066462228.1">
    <property type="nucleotide sequence ID" value="NZ_MATO01000014.1"/>
</dbReference>
<comment type="caution">
    <text evidence="2">The sequence shown here is derived from an EMBL/GenBank/DDBJ whole genome shotgun (WGS) entry which is preliminary data.</text>
</comment>
<accession>A0A1C0YZR7</accession>
<name>A0A1C0YZR7_9BACL</name>
<dbReference type="PANTHER" id="PTHR45763:SF46">
    <property type="entry name" value="AB HYDROLASE-1 DOMAIN-CONTAINING PROTEIN"/>
    <property type="match status" value="1"/>
</dbReference>
<sequence length="293" mass="33217">MQENTMMLRDGRTLGYDVYGDRQGVPLILLHGTPGSRVWFLEDDETAKKLGVYLIATDRPGYGLSSALKNRTLLHYANDIEQLANHLQLDTFALLGVSGGGAFAAAIAHRLRERVTVCNLVSTATPFINGKPSKYMAKENRIAFFLSKHLPFIIKLSNKAQKKMIDTNPEKFKDIMKKSGSHLAKWDNDLLQRDDILNTTVVHNAQAYRQGVDEVIYESNLLAKEWGFAVEDIDVPVNIWHGEEDTLSPIEEVKLLAQKIPHCQTYYIPKAGHFLTEHDELWERMLATVVERR</sequence>
<evidence type="ECO:0000259" key="1">
    <source>
        <dbReference type="Pfam" id="PF00561"/>
    </source>
</evidence>
<dbReference type="EMBL" id="MATO01000014">
    <property type="protein sequence ID" value="OCS92651.1"/>
    <property type="molecule type" value="Genomic_DNA"/>
</dbReference>
<dbReference type="SUPFAM" id="SSF53474">
    <property type="entry name" value="alpha/beta-Hydrolases"/>
    <property type="match status" value="1"/>
</dbReference>
<dbReference type="Proteomes" id="UP000093482">
    <property type="component" value="Unassembled WGS sequence"/>
</dbReference>
<keyword evidence="3" id="KW-1185">Reference proteome</keyword>
<dbReference type="InterPro" id="IPR000073">
    <property type="entry name" value="AB_hydrolase_1"/>
</dbReference>
<evidence type="ECO:0000313" key="3">
    <source>
        <dbReference type="Proteomes" id="UP000093482"/>
    </source>
</evidence>
<dbReference type="Gene3D" id="3.40.50.1820">
    <property type="entry name" value="alpha/beta hydrolase"/>
    <property type="match status" value="1"/>
</dbReference>
<feature type="domain" description="AB hydrolase-1" evidence="1">
    <location>
        <begin position="26"/>
        <end position="275"/>
    </location>
</feature>
<dbReference type="PANTHER" id="PTHR45763">
    <property type="entry name" value="HYDROLASE, ALPHA/BETA FOLD FAMILY PROTEIN, EXPRESSED-RELATED"/>
    <property type="match status" value="1"/>
</dbReference>
<protein>
    <submittedName>
        <fullName evidence="2">Peptidase</fullName>
    </submittedName>
</protein>
<dbReference type="AlphaFoldDB" id="A0A1C0YZR7"/>
<organism evidence="2 3">
    <name type="scientific">Caryophanon latum</name>
    <dbReference type="NCBI Taxonomy" id="33977"/>
    <lineage>
        <taxon>Bacteria</taxon>
        <taxon>Bacillati</taxon>
        <taxon>Bacillota</taxon>
        <taxon>Bacilli</taxon>
        <taxon>Bacillales</taxon>
        <taxon>Caryophanaceae</taxon>
        <taxon>Caryophanon</taxon>
    </lineage>
</organism>
<gene>
    <name evidence="2" type="ORF">A6K76_06110</name>
</gene>
<dbReference type="InterPro" id="IPR029058">
    <property type="entry name" value="AB_hydrolase_fold"/>
</dbReference>
<dbReference type="Pfam" id="PF00561">
    <property type="entry name" value="Abhydrolase_1"/>
    <property type="match status" value="1"/>
</dbReference>